<comment type="caution">
    <text evidence="6">The sequence shown here is derived from an EMBL/GenBank/DDBJ whole genome shotgun (WGS) entry which is preliminary data.</text>
</comment>
<name>A0A1W9HQG1_9HYPH</name>
<dbReference type="InterPro" id="IPR030678">
    <property type="entry name" value="Peptide/Ni-bd"/>
</dbReference>
<protein>
    <recommendedName>
        <fullName evidence="5">Solute-binding protein family 5 domain-containing protein</fullName>
    </recommendedName>
</protein>
<dbReference type="GO" id="GO:0030288">
    <property type="term" value="C:outer membrane-bounded periplasmic space"/>
    <property type="evidence" value="ECO:0007669"/>
    <property type="project" value="TreeGrafter"/>
</dbReference>
<comment type="subcellular location">
    <subcellularLocation>
        <location evidence="1">Periplasm</location>
    </subcellularLocation>
</comment>
<dbReference type="PANTHER" id="PTHR30290">
    <property type="entry name" value="PERIPLASMIC BINDING COMPONENT OF ABC TRANSPORTER"/>
    <property type="match status" value="1"/>
</dbReference>
<dbReference type="GO" id="GO:0015833">
    <property type="term" value="P:peptide transport"/>
    <property type="evidence" value="ECO:0007669"/>
    <property type="project" value="TreeGrafter"/>
</dbReference>
<dbReference type="InterPro" id="IPR039424">
    <property type="entry name" value="SBP_5"/>
</dbReference>
<dbReference type="Gene3D" id="3.40.190.10">
    <property type="entry name" value="Periplasmic binding protein-like II"/>
    <property type="match status" value="1"/>
</dbReference>
<feature type="chain" id="PRO_5013389309" description="Solute-binding protein family 5 domain-containing protein" evidence="4">
    <location>
        <begin position="25"/>
        <end position="617"/>
    </location>
</feature>
<evidence type="ECO:0000256" key="1">
    <source>
        <dbReference type="ARBA" id="ARBA00004418"/>
    </source>
</evidence>
<organism evidence="6 7">
    <name type="scientific">Candidatus Raskinella chloraquaticus</name>
    <dbReference type="NCBI Taxonomy" id="1951219"/>
    <lineage>
        <taxon>Bacteria</taxon>
        <taxon>Pseudomonadati</taxon>
        <taxon>Pseudomonadota</taxon>
        <taxon>Alphaproteobacteria</taxon>
        <taxon>Hyphomicrobiales</taxon>
        <taxon>Phreatobacteraceae</taxon>
        <taxon>Candidatus Raskinella</taxon>
    </lineage>
</organism>
<dbReference type="AlphaFoldDB" id="A0A1W9HQG1"/>
<dbReference type="PANTHER" id="PTHR30290:SF64">
    <property type="entry name" value="ABC TRANSPORTER PERIPLASMIC BINDING PROTEIN"/>
    <property type="match status" value="1"/>
</dbReference>
<dbReference type="STRING" id="1827387.A4S15_01765"/>
<evidence type="ECO:0000256" key="4">
    <source>
        <dbReference type="SAM" id="SignalP"/>
    </source>
</evidence>
<evidence type="ECO:0000313" key="6">
    <source>
        <dbReference type="EMBL" id="OQW49492.1"/>
    </source>
</evidence>
<feature type="signal peptide" evidence="4">
    <location>
        <begin position="1"/>
        <end position="24"/>
    </location>
</feature>
<dbReference type="EMBL" id="LWDL01000031">
    <property type="protein sequence ID" value="OQW49492.1"/>
    <property type="molecule type" value="Genomic_DNA"/>
</dbReference>
<dbReference type="InterPro" id="IPR000914">
    <property type="entry name" value="SBP_5_dom"/>
</dbReference>
<evidence type="ECO:0000256" key="3">
    <source>
        <dbReference type="ARBA" id="ARBA00022729"/>
    </source>
</evidence>
<dbReference type="Gene3D" id="3.10.105.10">
    <property type="entry name" value="Dipeptide-binding Protein, Domain 3"/>
    <property type="match status" value="1"/>
</dbReference>
<evidence type="ECO:0000313" key="7">
    <source>
        <dbReference type="Proteomes" id="UP000192872"/>
    </source>
</evidence>
<feature type="domain" description="Solute-binding protein family 5" evidence="5">
    <location>
        <begin position="106"/>
        <end position="518"/>
    </location>
</feature>
<dbReference type="PIRSF" id="PIRSF002741">
    <property type="entry name" value="MppA"/>
    <property type="match status" value="1"/>
</dbReference>
<dbReference type="Proteomes" id="UP000192872">
    <property type="component" value="Unassembled WGS sequence"/>
</dbReference>
<gene>
    <name evidence="6" type="ORF">A4S15_01765</name>
</gene>
<dbReference type="Pfam" id="PF00496">
    <property type="entry name" value="SBP_bac_5"/>
    <property type="match status" value="1"/>
</dbReference>
<dbReference type="CDD" id="cd08497">
    <property type="entry name" value="MbnE-like"/>
    <property type="match status" value="1"/>
</dbReference>
<evidence type="ECO:0000256" key="2">
    <source>
        <dbReference type="ARBA" id="ARBA00005695"/>
    </source>
</evidence>
<proteinExistence type="inferred from homology"/>
<dbReference type="GO" id="GO:0042884">
    <property type="term" value="P:microcin transport"/>
    <property type="evidence" value="ECO:0007669"/>
    <property type="project" value="TreeGrafter"/>
</dbReference>
<dbReference type="GO" id="GO:1904680">
    <property type="term" value="F:peptide transmembrane transporter activity"/>
    <property type="evidence" value="ECO:0007669"/>
    <property type="project" value="TreeGrafter"/>
</dbReference>
<accession>A0A1W9HQG1</accession>
<dbReference type="SUPFAM" id="SSF53850">
    <property type="entry name" value="Periplasmic binding protein-like II"/>
    <property type="match status" value="1"/>
</dbReference>
<comment type="similarity">
    <text evidence="2">Belongs to the bacterial solute-binding protein 5 family.</text>
</comment>
<dbReference type="GO" id="GO:0043190">
    <property type="term" value="C:ATP-binding cassette (ABC) transporter complex"/>
    <property type="evidence" value="ECO:0007669"/>
    <property type="project" value="InterPro"/>
</dbReference>
<reference evidence="6 7" key="1">
    <citation type="journal article" date="2017" name="Water Res.">
        <title>Comammox in drinking water systems.</title>
        <authorList>
            <person name="Wang Y."/>
            <person name="Ma L."/>
            <person name="Mao Y."/>
            <person name="Jiang X."/>
            <person name="Xia Y."/>
            <person name="Yu K."/>
            <person name="Li B."/>
            <person name="Zhang T."/>
        </authorList>
    </citation>
    <scope>NUCLEOTIDE SEQUENCE [LARGE SCALE GENOMIC DNA]</scope>
    <source>
        <strain evidence="6">SG_bin8</strain>
    </source>
</reference>
<evidence type="ECO:0000259" key="5">
    <source>
        <dbReference type="Pfam" id="PF00496"/>
    </source>
</evidence>
<sequence>MRAFSAGLTLIFGLHCLAMTLAVAAEPEWRHGVSLTGALKYKPGFEAFDYVRRDAPKGGTLRLSTAGAFDSLNFVIPRGNPAPGLESYVYQSLFVHGLDEPVSSYGELAEAVRYPDDFAFVTFRLNPQARWHDGKPVTVDDVIFSFNAQVTNDPSKRLYYRDVVKVEKTGSEDVTFTFGHPGNREVASILSQLHILPKHWWEGTDAQGRRRDITQTTLEPPLGSGPYKVKSIDPGRAIVYERVKDWWGAKQPTNVGRYNFDELRISVFRDSTVELEGFKADEIDWRSENSALQWSTQYNFPAVQDGRVVKENFPERASGRMQGFAFNIRKAKFSDPRVRLAFNYAFDFEEANRSLFYGLYKRINSYFEGTDLASKDVPAGLEREILETVRGQVPDEVFTTPYANPVGGTAEKARANLREANRLLGEAGWVIKDRKLVHSTTGETLSAEFLINSPAFQRIILPYQSALERLGITVTIRQVDPSQYIARLNNRDFDIIVGVWPQSLSPGNEQRDFWGSEAADHDNSRNYIGIKNTAVDKLVDRVIFARDRTELEAATRALDRVLLWNQYVVPQFTRSDTWTARWDRFGRPDKLPAYGSSGFPDIWWFDEAKAKRVGGKP</sequence>
<dbReference type="RefSeq" id="WP_376800042.1">
    <property type="nucleotide sequence ID" value="NZ_DBNB01000019.1"/>
</dbReference>
<keyword evidence="3 4" id="KW-0732">Signal</keyword>